<dbReference type="OrthoDB" id="9777645at2"/>
<dbReference type="Proteomes" id="UP000325684">
    <property type="component" value="Unassembled WGS sequence"/>
</dbReference>
<evidence type="ECO:0000313" key="1">
    <source>
        <dbReference type="EMBL" id="KAB0266923.1"/>
    </source>
</evidence>
<reference evidence="1 2" key="1">
    <citation type="journal article" date="2019" name="Microorganisms">
        <title>Genome Insights into the Novel Species Microvirga brassicacearum, a Rapeseed Endophyte with Biotechnological Potential.</title>
        <authorList>
            <person name="Jimenez-Gomez A."/>
            <person name="Saati-Santamaria Z."/>
            <person name="Igual J.M."/>
            <person name="Rivas R."/>
            <person name="Mateos P.F."/>
            <person name="Garcia-Fraile P."/>
        </authorList>
    </citation>
    <scope>NUCLEOTIDE SEQUENCE [LARGE SCALE GENOMIC DNA]</scope>
    <source>
        <strain evidence="1 2">CDVBN77</strain>
    </source>
</reference>
<dbReference type="RefSeq" id="WP_150944224.1">
    <property type="nucleotide sequence ID" value="NZ_VCMV01000014.1"/>
</dbReference>
<accession>A0A5N3PB45</accession>
<dbReference type="Pfam" id="PF04317">
    <property type="entry name" value="DUF463"/>
    <property type="match status" value="1"/>
</dbReference>
<dbReference type="PANTHER" id="PTHR38605:SF1">
    <property type="entry name" value="ATPASE"/>
    <property type="match status" value="1"/>
</dbReference>
<name>A0A5N3PB45_9HYPH</name>
<evidence type="ECO:0000313" key="2">
    <source>
        <dbReference type="Proteomes" id="UP000325684"/>
    </source>
</evidence>
<organism evidence="1 2">
    <name type="scientific">Microvirga brassicacearum</name>
    <dbReference type="NCBI Taxonomy" id="2580413"/>
    <lineage>
        <taxon>Bacteria</taxon>
        <taxon>Pseudomonadati</taxon>
        <taxon>Pseudomonadota</taxon>
        <taxon>Alphaproteobacteria</taxon>
        <taxon>Hyphomicrobiales</taxon>
        <taxon>Methylobacteriaceae</taxon>
        <taxon>Microvirga</taxon>
    </lineage>
</organism>
<proteinExistence type="predicted"/>
<protein>
    <submittedName>
        <fullName evidence="1">YcjX family protein</fullName>
    </submittedName>
</protein>
<sequence length="482" mass="53023">MPFFNHLASRAGSAAHSLWEASGQLVQPSLRLGVTGLARSGKTVFTTALVHHLTRGTNLPAFRASAEGRIRRAHLAPQPDDAVPRFPYEEHMEALTAERRWPQSTNRISELRVDIEYERKAGWRTGPASLALDIVDYPGEWLLDLALLDAGYAEWSRQTVAQSRKPDRVETARTWRKALETFDPAGPADEVLAGKASEAFKEYLIGLRTDDETVATTPPGRFLMPGDLAGSPALTFAPLDLATGAQIAPGSFASLMERRFEAYKTHVVRPFFRDHFQRIDRQIVLVDVLAAIDAGPVALAELEEALDQVLMAFRTGRNTLLSRLFSPRADKVLFAATKADHIHHTDHDRLDAILRLLVNRAARRTEAAGARVGTVALASVRATRETTIREGRETLRAVAGVPEAGERVGDEIFDGETEAAIFPGELPETASAVFEGAVTPGSLRFPRFRPPKLPVDAAGRMAKMPHIRLDRALEFLLGDRFT</sequence>
<dbReference type="PANTHER" id="PTHR38605">
    <property type="entry name" value="ATPASE-RELATED"/>
    <property type="match status" value="1"/>
</dbReference>
<dbReference type="EMBL" id="VCMV01000014">
    <property type="protein sequence ID" value="KAB0266923.1"/>
    <property type="molecule type" value="Genomic_DNA"/>
</dbReference>
<gene>
    <name evidence="1" type="ORF">FEZ63_10795</name>
</gene>
<comment type="caution">
    <text evidence="1">The sequence shown here is derived from an EMBL/GenBank/DDBJ whole genome shotgun (WGS) entry which is preliminary data.</text>
</comment>
<dbReference type="AlphaFoldDB" id="A0A5N3PB45"/>
<dbReference type="InterPro" id="IPR007413">
    <property type="entry name" value="YcjX-like"/>
</dbReference>
<keyword evidence="2" id="KW-1185">Reference proteome</keyword>
<dbReference type="PIRSF" id="PIRSF019381">
    <property type="entry name" value="YcjX"/>
    <property type="match status" value="1"/>
</dbReference>